<keyword evidence="1" id="KW-1133">Transmembrane helix</keyword>
<protein>
    <submittedName>
        <fullName evidence="2">DUF368 domain-containing protein</fullName>
    </submittedName>
</protein>
<keyword evidence="3" id="KW-1185">Reference proteome</keyword>
<keyword evidence="1" id="KW-0812">Transmembrane</keyword>
<reference evidence="2 3" key="1">
    <citation type="journal article" date="2017" name="Int. J. Syst. Evol. Microbiol.">
        <title>Desulfovibrio senegalensis sp. nov., a mesophilic sulfate reducer isolated from marine sediment.</title>
        <authorList>
            <person name="Thioye A."/>
            <person name="Gam Z.B.A."/>
            <person name="Mbengue M."/>
            <person name="Cayol J.L."/>
            <person name="Joseph-Bartoli M."/>
            <person name="Toure-Kane C."/>
            <person name="Labat M."/>
        </authorList>
    </citation>
    <scope>NUCLEOTIDE SEQUENCE [LARGE SCALE GENOMIC DNA]</scope>
    <source>
        <strain evidence="2 3">DSM 101509</strain>
    </source>
</reference>
<dbReference type="PANTHER" id="PTHR37308">
    <property type="entry name" value="INTEGRAL MEMBRANE PROTEIN"/>
    <property type="match status" value="1"/>
</dbReference>
<accession>A0A6N6N0Y3</accession>
<proteinExistence type="predicted"/>
<gene>
    <name evidence="2" type="ORF">F8A88_12410</name>
</gene>
<feature type="transmembrane region" description="Helical" evidence="1">
    <location>
        <begin position="100"/>
        <end position="119"/>
    </location>
</feature>
<dbReference type="PANTHER" id="PTHR37308:SF1">
    <property type="entry name" value="POLYPRENYL-PHOSPHATE TRANSPORTER"/>
    <property type="match status" value="1"/>
</dbReference>
<evidence type="ECO:0000313" key="2">
    <source>
        <dbReference type="EMBL" id="KAB1441225.1"/>
    </source>
</evidence>
<keyword evidence="1" id="KW-0472">Membrane</keyword>
<feature type="transmembrane region" description="Helical" evidence="1">
    <location>
        <begin position="231"/>
        <end position="254"/>
    </location>
</feature>
<dbReference type="OrthoDB" id="9793746at2"/>
<dbReference type="Pfam" id="PF04018">
    <property type="entry name" value="VCA0040-like"/>
    <property type="match status" value="1"/>
</dbReference>
<sequence length="332" mass="35799">MAGKTHVLENRLPRSTLSIRSAWAQSPGPKDAASAARLSLKGFGMGVADIIPGVSGGTIAFITGIYDQLVDAIRSVDMNGGRKLIGLDIAGFIEHVHCRFLFFLLMGIGVAIVSMARVMNHLMTAYPVPVWSLFFGLIAASSIVVGRKVERFTAANAAFCLVGLAAGFSLVGMIPVHTPETLWFLFLCGAIAICAMILPGISGAFILLMLGKYEFVTAALKNPFVWSNLEVILVFLGGACIGIVVFSRLLHYLLSRWHGATVSVLTGLMLGAMRKVWPWKEVLESVMVRGKEHVLRAQNVLPDLNGDLWAALALMAFGAAVVFFLDRVSRHS</sequence>
<dbReference type="InterPro" id="IPR007163">
    <property type="entry name" value="VCA0040-like"/>
</dbReference>
<dbReference type="AlphaFoldDB" id="A0A6N6N0Y3"/>
<dbReference type="Proteomes" id="UP000438699">
    <property type="component" value="Unassembled WGS sequence"/>
</dbReference>
<feature type="transmembrane region" description="Helical" evidence="1">
    <location>
        <begin position="125"/>
        <end position="145"/>
    </location>
</feature>
<comment type="caution">
    <text evidence="2">The sequence shown here is derived from an EMBL/GenBank/DDBJ whole genome shotgun (WGS) entry which is preliminary data.</text>
</comment>
<dbReference type="EMBL" id="WAIE01000005">
    <property type="protein sequence ID" value="KAB1441225.1"/>
    <property type="molecule type" value="Genomic_DNA"/>
</dbReference>
<feature type="transmembrane region" description="Helical" evidence="1">
    <location>
        <begin position="157"/>
        <end position="176"/>
    </location>
</feature>
<feature type="transmembrane region" description="Helical" evidence="1">
    <location>
        <begin position="182"/>
        <end position="210"/>
    </location>
</feature>
<evidence type="ECO:0000256" key="1">
    <source>
        <dbReference type="SAM" id="Phobius"/>
    </source>
</evidence>
<organism evidence="2 3">
    <name type="scientific">Pseudodesulfovibrio senegalensis</name>
    <dbReference type="NCBI Taxonomy" id="1721087"/>
    <lineage>
        <taxon>Bacteria</taxon>
        <taxon>Pseudomonadati</taxon>
        <taxon>Thermodesulfobacteriota</taxon>
        <taxon>Desulfovibrionia</taxon>
        <taxon>Desulfovibrionales</taxon>
        <taxon>Desulfovibrionaceae</taxon>
    </lineage>
</organism>
<evidence type="ECO:0000313" key="3">
    <source>
        <dbReference type="Proteomes" id="UP000438699"/>
    </source>
</evidence>
<name>A0A6N6N0Y3_9BACT</name>
<feature type="transmembrane region" description="Helical" evidence="1">
    <location>
        <begin position="308"/>
        <end position="325"/>
    </location>
</feature>